<proteinExistence type="predicted"/>
<name>A0A9Q0G2A8_9ROSI</name>
<organism evidence="1 2">
    <name type="scientific">Turnera subulata</name>
    <dbReference type="NCBI Taxonomy" id="218843"/>
    <lineage>
        <taxon>Eukaryota</taxon>
        <taxon>Viridiplantae</taxon>
        <taxon>Streptophyta</taxon>
        <taxon>Embryophyta</taxon>
        <taxon>Tracheophyta</taxon>
        <taxon>Spermatophyta</taxon>
        <taxon>Magnoliopsida</taxon>
        <taxon>eudicotyledons</taxon>
        <taxon>Gunneridae</taxon>
        <taxon>Pentapetalae</taxon>
        <taxon>rosids</taxon>
        <taxon>fabids</taxon>
        <taxon>Malpighiales</taxon>
        <taxon>Passifloraceae</taxon>
        <taxon>Turnera</taxon>
    </lineage>
</organism>
<dbReference type="EMBL" id="JAKUCV010002650">
    <property type="protein sequence ID" value="KAJ4841898.1"/>
    <property type="molecule type" value="Genomic_DNA"/>
</dbReference>
<sequence>MRQEAATSVSTNTTTEEHVLMYNMFNVNASAAAEATTTNEDILWDGLWNLDDVHGNFGVACAANKASVHNLVAPSC</sequence>
<dbReference type="Proteomes" id="UP001141552">
    <property type="component" value="Unassembled WGS sequence"/>
</dbReference>
<evidence type="ECO:0000313" key="1">
    <source>
        <dbReference type="EMBL" id="KAJ4841898.1"/>
    </source>
</evidence>
<protein>
    <submittedName>
        <fullName evidence="1">Uncharacterized protein</fullName>
    </submittedName>
</protein>
<dbReference type="AlphaFoldDB" id="A0A9Q0G2A8"/>
<accession>A0A9Q0G2A8</accession>
<gene>
    <name evidence="1" type="ORF">Tsubulata_014259</name>
</gene>
<reference evidence="1" key="2">
    <citation type="journal article" date="2023" name="Plants (Basel)">
        <title>Annotation of the Turnera subulata (Passifloraceae) Draft Genome Reveals the S-Locus Evolved after the Divergence of Turneroideae from Passifloroideae in a Stepwise Manner.</title>
        <authorList>
            <person name="Henning P.M."/>
            <person name="Roalson E.H."/>
            <person name="Mir W."/>
            <person name="McCubbin A.G."/>
            <person name="Shore J.S."/>
        </authorList>
    </citation>
    <scope>NUCLEOTIDE SEQUENCE</scope>
    <source>
        <strain evidence="1">F60SS</strain>
    </source>
</reference>
<keyword evidence="2" id="KW-1185">Reference proteome</keyword>
<dbReference type="OrthoDB" id="2143914at2759"/>
<reference evidence="1" key="1">
    <citation type="submission" date="2022-02" db="EMBL/GenBank/DDBJ databases">
        <authorList>
            <person name="Henning P.M."/>
            <person name="McCubbin A.G."/>
            <person name="Shore J.S."/>
        </authorList>
    </citation>
    <scope>NUCLEOTIDE SEQUENCE</scope>
    <source>
        <strain evidence="1">F60SS</strain>
        <tissue evidence="1">Leaves</tissue>
    </source>
</reference>
<evidence type="ECO:0000313" key="2">
    <source>
        <dbReference type="Proteomes" id="UP001141552"/>
    </source>
</evidence>
<comment type="caution">
    <text evidence="1">The sequence shown here is derived from an EMBL/GenBank/DDBJ whole genome shotgun (WGS) entry which is preliminary data.</text>
</comment>